<dbReference type="Gene3D" id="3.30.70.330">
    <property type="match status" value="3"/>
</dbReference>
<organism evidence="7 8">
    <name type="scientific">Micromonas commoda (strain RCC299 / NOUM17 / CCMP2709)</name>
    <name type="common">Picoplanktonic green alga</name>
    <dbReference type="NCBI Taxonomy" id="296587"/>
    <lineage>
        <taxon>Eukaryota</taxon>
        <taxon>Viridiplantae</taxon>
        <taxon>Chlorophyta</taxon>
        <taxon>Mamiellophyceae</taxon>
        <taxon>Mamiellales</taxon>
        <taxon>Mamiellaceae</taxon>
        <taxon>Micromonas</taxon>
    </lineage>
</organism>
<dbReference type="Pfam" id="PF00076">
    <property type="entry name" value="RRM_1"/>
    <property type="match status" value="2"/>
</dbReference>
<dbReference type="Proteomes" id="UP000002009">
    <property type="component" value="Chromosome 8"/>
</dbReference>
<evidence type="ECO:0000256" key="2">
    <source>
        <dbReference type="ARBA" id="ARBA00022884"/>
    </source>
</evidence>
<gene>
    <name evidence="7" type="ORF">MICPUN_60808</name>
</gene>
<protein>
    <submittedName>
        <fullName evidence="7">RNA binding protein</fullName>
    </submittedName>
</protein>
<feature type="region of interest" description="Disordered" evidence="5">
    <location>
        <begin position="1"/>
        <end position="49"/>
    </location>
</feature>
<evidence type="ECO:0000313" key="7">
    <source>
        <dbReference type="EMBL" id="ACO69522.1"/>
    </source>
</evidence>
<dbReference type="AlphaFoldDB" id="C1FGC1"/>
<keyword evidence="3" id="KW-0508">mRNA splicing</keyword>
<accession>C1FGC1</accession>
<dbReference type="GO" id="GO:0006397">
    <property type="term" value="P:mRNA processing"/>
    <property type="evidence" value="ECO:0007669"/>
    <property type="project" value="UniProtKB-KW"/>
</dbReference>
<dbReference type="InParanoid" id="C1FGC1"/>
<keyword evidence="8" id="KW-1185">Reference proteome</keyword>
<reference evidence="7 8" key="1">
    <citation type="journal article" date="2009" name="Science">
        <title>Green evolution and dynamic adaptations revealed by genomes of the marine picoeukaryotes Micromonas.</title>
        <authorList>
            <person name="Worden A.Z."/>
            <person name="Lee J.H."/>
            <person name="Mock T."/>
            <person name="Rouze P."/>
            <person name="Simmons M.P."/>
            <person name="Aerts A.L."/>
            <person name="Allen A.E."/>
            <person name="Cuvelier M.L."/>
            <person name="Derelle E."/>
            <person name="Everett M.V."/>
            <person name="Foulon E."/>
            <person name="Grimwood J."/>
            <person name="Gundlach H."/>
            <person name="Henrissat B."/>
            <person name="Napoli C."/>
            <person name="McDonald S.M."/>
            <person name="Parker M.S."/>
            <person name="Rombauts S."/>
            <person name="Salamov A."/>
            <person name="Von Dassow P."/>
            <person name="Badger J.H."/>
            <person name="Coutinho P.M."/>
            <person name="Demir E."/>
            <person name="Dubchak I."/>
            <person name="Gentemann C."/>
            <person name="Eikrem W."/>
            <person name="Gready J.E."/>
            <person name="John U."/>
            <person name="Lanier W."/>
            <person name="Lindquist E.A."/>
            <person name="Lucas S."/>
            <person name="Mayer K.F."/>
            <person name="Moreau H."/>
            <person name="Not F."/>
            <person name="Otillar R."/>
            <person name="Panaud O."/>
            <person name="Pangilinan J."/>
            <person name="Paulsen I."/>
            <person name="Piegu B."/>
            <person name="Poliakov A."/>
            <person name="Robbens S."/>
            <person name="Schmutz J."/>
            <person name="Toulza E."/>
            <person name="Wyss T."/>
            <person name="Zelensky A."/>
            <person name="Zhou K."/>
            <person name="Armbrust E.V."/>
            <person name="Bhattacharya D."/>
            <person name="Goodenough U.W."/>
            <person name="Van de Peer Y."/>
            <person name="Grigoriev I.V."/>
        </authorList>
    </citation>
    <scope>NUCLEOTIDE SEQUENCE [LARGE SCALE GENOMIC DNA]</scope>
    <source>
        <strain evidence="8">RCC299 / NOUM17</strain>
    </source>
</reference>
<evidence type="ECO:0000313" key="8">
    <source>
        <dbReference type="Proteomes" id="UP000002009"/>
    </source>
</evidence>
<feature type="domain" description="RRM" evidence="6">
    <location>
        <begin position="266"/>
        <end position="343"/>
    </location>
</feature>
<evidence type="ECO:0000256" key="4">
    <source>
        <dbReference type="PROSITE-ProRule" id="PRU00176"/>
    </source>
</evidence>
<evidence type="ECO:0000256" key="1">
    <source>
        <dbReference type="ARBA" id="ARBA00022664"/>
    </source>
</evidence>
<dbReference type="STRING" id="296587.C1FGC1"/>
<dbReference type="OMA" id="MSERANK"/>
<keyword evidence="1" id="KW-0507">mRNA processing</keyword>
<dbReference type="EMBL" id="CP001575">
    <property type="protein sequence ID" value="ACO69522.1"/>
    <property type="molecule type" value="Genomic_DNA"/>
</dbReference>
<evidence type="ECO:0000259" key="6">
    <source>
        <dbReference type="PROSITE" id="PS50102"/>
    </source>
</evidence>
<evidence type="ECO:0000256" key="3">
    <source>
        <dbReference type="ARBA" id="ARBA00023187"/>
    </source>
</evidence>
<dbReference type="PROSITE" id="PS50102">
    <property type="entry name" value="RRM"/>
    <property type="match status" value="2"/>
</dbReference>
<dbReference type="RefSeq" id="XP_002508264.1">
    <property type="nucleotide sequence ID" value="XM_002508218.1"/>
</dbReference>
<proteinExistence type="predicted"/>
<dbReference type="OrthoDB" id="10266058at2759"/>
<name>C1FGC1_MICCC</name>
<dbReference type="GO" id="GO:0008380">
    <property type="term" value="P:RNA splicing"/>
    <property type="evidence" value="ECO:0007669"/>
    <property type="project" value="UniProtKB-KW"/>
</dbReference>
<feature type="compositionally biased region" description="Low complexity" evidence="5">
    <location>
        <begin position="39"/>
        <end position="49"/>
    </location>
</feature>
<dbReference type="KEGG" id="mis:MICPUN_60808"/>
<dbReference type="PANTHER" id="PTHR23139">
    <property type="entry name" value="RNA-BINDING PROTEIN"/>
    <property type="match status" value="1"/>
</dbReference>
<dbReference type="InterPro" id="IPR035979">
    <property type="entry name" value="RBD_domain_sf"/>
</dbReference>
<dbReference type="SUPFAM" id="SSF54928">
    <property type="entry name" value="RNA-binding domain, RBD"/>
    <property type="match status" value="1"/>
</dbReference>
<dbReference type="GO" id="GO:0003723">
    <property type="term" value="F:RNA binding"/>
    <property type="evidence" value="ECO:0007669"/>
    <property type="project" value="UniProtKB-UniRule"/>
</dbReference>
<keyword evidence="2 4" id="KW-0694">RNA-binding</keyword>
<dbReference type="GeneID" id="8245896"/>
<evidence type="ECO:0000256" key="5">
    <source>
        <dbReference type="SAM" id="MobiDB-lite"/>
    </source>
</evidence>
<dbReference type="InterPro" id="IPR000504">
    <property type="entry name" value="RRM_dom"/>
</dbReference>
<dbReference type="eggNOG" id="KOG0120">
    <property type="taxonomic scope" value="Eukaryota"/>
</dbReference>
<dbReference type="InterPro" id="IPR012677">
    <property type="entry name" value="Nucleotide-bd_a/b_plait_sf"/>
</dbReference>
<sequence length="493" mass="52702">MSERANKRGRWGGGAGIPPGMGVQAPDLQEVPPPPPPGAASQSAGQPDFSAAGVSAMSVAAAKAAAARAAAAIQQQLHGMGSGADVNSKYPGMPPAWGVGMTEAQRDAAYAQHTRQSRRLYVGSLPKPVNDEALHAFFNNAMVNSGAAIDPSGGPSVVNTTITHEKGFAFIEFRRLEDAESALMFDGIVFNGSKLIIKRPKDYDAARNPIWAMRGQAPPQDEVKLIGEELPIGTIIVDGKEVKIPLPPPLPSEWPRLPRRTPNGPHKMYCGGFHPLHTDLQVRQVLQSVGELKSFAVMPDENGRPTGHAFFEYKDPRLSAVAETVLTGIRVRNRRLVCRRMNPDAAPEKPGESATYVVPDAAWPLLEPASARLAVYMAIREEHDALARREIEEAVHAEAARLARWDPDFISHKRVFDDACVFLEFKDGGALDGGDGGGGACGGNTAEDAAVRCSSGMNGRTFEGRRIYVRYLPPEGEEDGEAEAGEGAVAVVS</sequence>
<feature type="domain" description="RRM" evidence="6">
    <location>
        <begin position="118"/>
        <end position="202"/>
    </location>
</feature>
<dbReference type="SMART" id="SM00360">
    <property type="entry name" value="RRM"/>
    <property type="match status" value="2"/>
</dbReference>